<sequence length="240" mass="24761">MVNYREIIAAVTDGVLQITLNRPDKLNAYTPDMGDELVHALRAAEADAEIHAAIITGAGKAFCAGADLEFLGGELSRSGKALGQEEFIASFTEEFAELELLTIAAINGAAAGIGITGMLAADIRVVAEDAKLVLNFAELGIVPGLGSSYFLPRLVGAANARELLLCERRLSGARAAELGLANHAVAVAEVLPLAQQLATAAADCKPGMIGTIKQALNTGQGATLAQALVNEAALSVRKKS</sequence>
<evidence type="ECO:0000313" key="2">
    <source>
        <dbReference type="EMBL" id="MCX2982554.1"/>
    </source>
</evidence>
<organism evidence="2 3">
    <name type="scientific">Candidatus Litorirhabdus singularis</name>
    <dbReference type="NCBI Taxonomy" id="2518993"/>
    <lineage>
        <taxon>Bacteria</taxon>
        <taxon>Pseudomonadati</taxon>
        <taxon>Pseudomonadota</taxon>
        <taxon>Gammaproteobacteria</taxon>
        <taxon>Cellvibrionales</taxon>
        <taxon>Halieaceae</taxon>
        <taxon>Candidatus Litorirhabdus</taxon>
    </lineage>
</organism>
<evidence type="ECO:0000256" key="1">
    <source>
        <dbReference type="ARBA" id="ARBA00005254"/>
    </source>
</evidence>
<name>A0ABT3TJT3_9GAMM</name>
<dbReference type="InterPro" id="IPR051053">
    <property type="entry name" value="ECH/Chromodomain_protein"/>
</dbReference>
<dbReference type="Gene3D" id="3.90.226.10">
    <property type="entry name" value="2-enoyl-CoA Hydratase, Chain A, domain 1"/>
    <property type="match status" value="1"/>
</dbReference>
<keyword evidence="3" id="KW-1185">Reference proteome</keyword>
<dbReference type="Proteomes" id="UP001143362">
    <property type="component" value="Unassembled WGS sequence"/>
</dbReference>
<evidence type="ECO:0000313" key="3">
    <source>
        <dbReference type="Proteomes" id="UP001143362"/>
    </source>
</evidence>
<dbReference type="CDD" id="cd06558">
    <property type="entry name" value="crotonase-like"/>
    <property type="match status" value="1"/>
</dbReference>
<dbReference type="SUPFAM" id="SSF52096">
    <property type="entry name" value="ClpP/crotonase"/>
    <property type="match status" value="1"/>
</dbReference>
<dbReference type="InterPro" id="IPR029045">
    <property type="entry name" value="ClpP/crotonase-like_dom_sf"/>
</dbReference>
<proteinExistence type="inferred from homology"/>
<gene>
    <name evidence="2" type="ORF">EYC98_16955</name>
</gene>
<protein>
    <submittedName>
        <fullName evidence="2">Enoyl-CoA hydratase/isomerase family protein</fullName>
    </submittedName>
</protein>
<dbReference type="PANTHER" id="PTHR43684">
    <property type="match status" value="1"/>
</dbReference>
<comment type="similarity">
    <text evidence="1">Belongs to the enoyl-CoA hydratase/isomerase family.</text>
</comment>
<dbReference type="Pfam" id="PF00378">
    <property type="entry name" value="ECH_1"/>
    <property type="match status" value="1"/>
</dbReference>
<dbReference type="PANTHER" id="PTHR43684:SF4">
    <property type="entry name" value="ENOYL-COA HYDRATASE_ISOMERASE FAMILY PROTEIN (AFU_ORTHOLOGUE AFUA_1G01890)"/>
    <property type="match status" value="1"/>
</dbReference>
<dbReference type="InterPro" id="IPR001753">
    <property type="entry name" value="Enoyl-CoA_hydra/iso"/>
</dbReference>
<dbReference type="EMBL" id="SHNN01000003">
    <property type="protein sequence ID" value="MCX2982554.1"/>
    <property type="molecule type" value="Genomic_DNA"/>
</dbReference>
<comment type="caution">
    <text evidence="2">The sequence shown here is derived from an EMBL/GenBank/DDBJ whole genome shotgun (WGS) entry which is preliminary data.</text>
</comment>
<accession>A0ABT3TJT3</accession>
<reference evidence="2" key="1">
    <citation type="submission" date="2019-02" db="EMBL/GenBank/DDBJ databases">
        <authorList>
            <person name="Li S.-H."/>
        </authorList>
    </citation>
    <scope>NUCLEOTIDE SEQUENCE</scope>
    <source>
        <strain evidence="2">IMCC14734</strain>
    </source>
</reference>